<evidence type="ECO:0000259" key="2">
    <source>
        <dbReference type="Pfam" id="PF06454"/>
    </source>
</evidence>
<keyword evidence="1" id="KW-0472">Membrane</keyword>
<sequence>MRGGKNAKVLRRSPFLEAVMFQDSSNTMKLLSLLYFCMTLHAFSQLRRNWGALDTKSLFLLSMSTACALRLMCFVGFCLLDETRQHVSPTSYVTPELDMYARAVVLLFDIPDFVLVSTYVLLLVVWAECFVGSRRHWLSARNYKETWHRCYLGLNVVLYGTQLSLYCALVSSDRTITLLYLVPAIATFAVPVVHFVFYVFLALRFAGFPMVSNAKKDRLERLTRVTAAWTVGRVFWATAVLTSVFKKTVPGATVGGVAIVALFLLTEICPFILTLDSGLLNSLLGD</sequence>
<feature type="transmembrane region" description="Helical" evidence="1">
    <location>
        <begin position="152"/>
        <end position="172"/>
    </location>
</feature>
<dbReference type="Pfam" id="PF06454">
    <property type="entry name" value="THH1_TOM1-3_dom"/>
    <property type="match status" value="1"/>
</dbReference>
<keyword evidence="1" id="KW-1133">Transmembrane helix</keyword>
<dbReference type="Proteomes" id="UP001230188">
    <property type="component" value="Unassembled WGS sequence"/>
</dbReference>
<feature type="transmembrane region" description="Helical" evidence="1">
    <location>
        <begin position="100"/>
        <end position="131"/>
    </location>
</feature>
<protein>
    <recommendedName>
        <fullName evidence="2">THH1/TOM1/TOM3 domain-containing protein</fullName>
    </recommendedName>
</protein>
<organism evidence="3 4">
    <name type="scientific">Chrysophaeum taylorii</name>
    <dbReference type="NCBI Taxonomy" id="2483200"/>
    <lineage>
        <taxon>Eukaryota</taxon>
        <taxon>Sar</taxon>
        <taxon>Stramenopiles</taxon>
        <taxon>Ochrophyta</taxon>
        <taxon>Pelagophyceae</taxon>
        <taxon>Pelagomonadales</taxon>
        <taxon>Pelagomonadaceae</taxon>
        <taxon>Chrysophaeum</taxon>
    </lineage>
</organism>
<comment type="caution">
    <text evidence="3">The sequence shown here is derived from an EMBL/GenBank/DDBJ whole genome shotgun (WGS) entry which is preliminary data.</text>
</comment>
<evidence type="ECO:0000313" key="4">
    <source>
        <dbReference type="Proteomes" id="UP001230188"/>
    </source>
</evidence>
<gene>
    <name evidence="3" type="ORF">CTAYLR_004099</name>
</gene>
<feature type="transmembrane region" description="Helical" evidence="1">
    <location>
        <begin position="251"/>
        <end position="273"/>
    </location>
</feature>
<keyword evidence="4" id="KW-1185">Reference proteome</keyword>
<dbReference type="AlphaFoldDB" id="A0AAD7XNT2"/>
<evidence type="ECO:0000313" key="3">
    <source>
        <dbReference type="EMBL" id="KAJ8602636.1"/>
    </source>
</evidence>
<proteinExistence type="predicted"/>
<feature type="transmembrane region" description="Helical" evidence="1">
    <location>
        <begin position="178"/>
        <end position="201"/>
    </location>
</feature>
<feature type="transmembrane region" description="Helical" evidence="1">
    <location>
        <begin position="58"/>
        <end position="80"/>
    </location>
</feature>
<name>A0AAD7XNT2_9STRA</name>
<accession>A0AAD7XNT2</accession>
<keyword evidence="1" id="KW-0812">Transmembrane</keyword>
<dbReference type="EMBL" id="JAQMWT010000373">
    <property type="protein sequence ID" value="KAJ8602636.1"/>
    <property type="molecule type" value="Genomic_DNA"/>
</dbReference>
<reference evidence="3" key="1">
    <citation type="submission" date="2023-01" db="EMBL/GenBank/DDBJ databases">
        <title>Metagenome sequencing of chrysophaentin producing Chrysophaeum taylorii.</title>
        <authorList>
            <person name="Davison J."/>
            <person name="Bewley C."/>
        </authorList>
    </citation>
    <scope>NUCLEOTIDE SEQUENCE</scope>
    <source>
        <strain evidence="3">NIES-1699</strain>
    </source>
</reference>
<dbReference type="InterPro" id="IPR009457">
    <property type="entry name" value="THH1/TOM1/TOM3_dom"/>
</dbReference>
<evidence type="ECO:0000256" key="1">
    <source>
        <dbReference type="SAM" id="Phobius"/>
    </source>
</evidence>
<feature type="domain" description="THH1/TOM1/TOM3" evidence="2">
    <location>
        <begin position="30"/>
        <end position="273"/>
    </location>
</feature>